<evidence type="ECO:0000256" key="2">
    <source>
        <dbReference type="ARBA" id="ARBA00023043"/>
    </source>
</evidence>
<feature type="repeat" description="ANK" evidence="3">
    <location>
        <begin position="246"/>
        <end position="278"/>
    </location>
</feature>
<evidence type="ECO:0000256" key="3">
    <source>
        <dbReference type="PROSITE-ProRule" id="PRU00023"/>
    </source>
</evidence>
<dbReference type="Pfam" id="PF12796">
    <property type="entry name" value="Ank_2"/>
    <property type="match status" value="4"/>
</dbReference>
<dbReference type="InterPro" id="IPR036770">
    <property type="entry name" value="Ankyrin_rpt-contain_sf"/>
</dbReference>
<feature type="region of interest" description="Disordered" evidence="4">
    <location>
        <begin position="407"/>
        <end position="456"/>
    </location>
</feature>
<feature type="repeat" description="ANK" evidence="3">
    <location>
        <begin position="210"/>
        <end position="234"/>
    </location>
</feature>
<organism evidence="5 6">
    <name type="scientific">Oikopleura dioica</name>
    <name type="common">Tunicate</name>
    <dbReference type="NCBI Taxonomy" id="34765"/>
    <lineage>
        <taxon>Eukaryota</taxon>
        <taxon>Metazoa</taxon>
        <taxon>Chordata</taxon>
        <taxon>Tunicata</taxon>
        <taxon>Appendicularia</taxon>
        <taxon>Copelata</taxon>
        <taxon>Oikopleuridae</taxon>
        <taxon>Oikopleura</taxon>
    </lineage>
</organism>
<sequence length="934" mass="100295">MGNSNQRHFGLQENPIQGVDISKLEKSIKSGEKLSEKTQRKALFTAVESNHAEFLQSLIKFGVNVNLHRPRDGFTPLHIAAGSYLPQITEILVEAGADPSKCDILGRTPIWVAARMGATKILELLLASPKSAQAINKTDKTGRTPLMTAAARAHHDPSLAALLLKNGSKARATDKDGQTIAHIAATVGDEQVLQEVLQVVPDLAFAKDARQNTPLHLATERGQINCVNLLLKTGGASKGVNLTNEKKRTALWLASERGDASLVTTLLRGGASLQPTDKQGWNALRAAVYSLSPQTVELLLLASKSSASSKVDVNAQCSAGITALHSAAFYDVIGDVTKCLLKHKASVSIKDKKGKTPLFVAVEVGNTNAVAILLKNGACPNSKNAKGKSILQKSKGKGECEKLLREAMSPVSTRSGASQAPAIPTKRLMTDQSGQASLALGSTGSTGDSFTSSDGRLSEDLSQRLGQNINRSGSKGTLGGISTTSTSIYGSVKATTVSGIVRSIRKRPGNSKNQPKVSGRTCLPAKLPANTGQPSSVQCSGVGVREARLHLHGCAVLEFEAGTLRCERRLYAKILDASEEKLQSLIRNDNLNLPASSQLGSKPIEIDIPGSPGSLLKPAKLLLRAAKDMPGTELRVFRKSHRGWEELEILDQEKLPSENRLWVETDVLGTFVVLFCATRSIHSVTEKPIELFSGISVVSKTGPVDVVCEMEPPVDDIERRLDSEIIEDSSIASNPYSAPSSTASHSDACAPHSSVFFLRLLDQSSTEASKVQLSLPPGFKIGKSTADPNKFEESEKEVILENGKKSAFCVWRASKPEEKVVHVERFHQMPLRLFVKLIQNSKKITLKISVQDDDDARELVCSESEKVDISSGGLVQMKGVQVCVNRGLMPLEIPLRVKELPSSAPGVAFTDKSHILIKASKRAITIPFSMPSRS</sequence>
<dbReference type="Proteomes" id="UP001158576">
    <property type="component" value="Chromosome 2"/>
</dbReference>
<reference evidence="5 6" key="1">
    <citation type="submission" date="2021-04" db="EMBL/GenBank/DDBJ databases">
        <authorList>
            <person name="Bliznina A."/>
        </authorList>
    </citation>
    <scope>NUCLEOTIDE SEQUENCE [LARGE SCALE GENOMIC DNA]</scope>
</reference>
<evidence type="ECO:0000313" key="6">
    <source>
        <dbReference type="Proteomes" id="UP001158576"/>
    </source>
</evidence>
<feature type="repeat" description="ANK" evidence="3">
    <location>
        <begin position="141"/>
        <end position="175"/>
    </location>
</feature>
<feature type="repeat" description="ANK" evidence="3">
    <location>
        <begin position="72"/>
        <end position="104"/>
    </location>
</feature>
<gene>
    <name evidence="5" type="ORF">OKIOD_LOCUS14235</name>
</gene>
<keyword evidence="2 3" id="KW-0040">ANK repeat</keyword>
<dbReference type="PANTHER" id="PTHR24198:SF165">
    <property type="entry name" value="ANKYRIN REPEAT-CONTAINING PROTEIN-RELATED"/>
    <property type="match status" value="1"/>
</dbReference>
<feature type="repeat" description="ANK" evidence="3">
    <location>
        <begin position="319"/>
        <end position="352"/>
    </location>
</feature>
<name>A0ABN7T702_OIKDI</name>
<dbReference type="Gene3D" id="1.25.40.20">
    <property type="entry name" value="Ankyrin repeat-containing domain"/>
    <property type="match status" value="1"/>
</dbReference>
<protein>
    <submittedName>
        <fullName evidence="5">Oidioi.mRNA.OKI2018_I69.chr2.g5470.t1.cds</fullName>
    </submittedName>
</protein>
<dbReference type="PROSITE" id="PS50088">
    <property type="entry name" value="ANK_REPEAT"/>
    <property type="match status" value="6"/>
</dbReference>
<dbReference type="SUPFAM" id="SSF48403">
    <property type="entry name" value="Ankyrin repeat"/>
    <property type="match status" value="1"/>
</dbReference>
<proteinExistence type="predicted"/>
<accession>A0ABN7T702</accession>
<dbReference type="Pfam" id="PF00023">
    <property type="entry name" value="Ank"/>
    <property type="match status" value="1"/>
</dbReference>
<keyword evidence="6" id="KW-1185">Reference proteome</keyword>
<feature type="compositionally biased region" description="Low complexity" evidence="4">
    <location>
        <begin position="441"/>
        <end position="455"/>
    </location>
</feature>
<evidence type="ECO:0000256" key="1">
    <source>
        <dbReference type="ARBA" id="ARBA00022737"/>
    </source>
</evidence>
<evidence type="ECO:0000313" key="5">
    <source>
        <dbReference type="EMBL" id="CAG5111136.1"/>
    </source>
</evidence>
<dbReference type="PROSITE" id="PS50297">
    <property type="entry name" value="ANK_REP_REGION"/>
    <property type="match status" value="4"/>
</dbReference>
<dbReference type="InterPro" id="IPR002110">
    <property type="entry name" value="Ankyrin_rpt"/>
</dbReference>
<evidence type="ECO:0000256" key="4">
    <source>
        <dbReference type="SAM" id="MobiDB-lite"/>
    </source>
</evidence>
<keyword evidence="1" id="KW-0677">Repeat</keyword>
<dbReference type="PANTHER" id="PTHR24198">
    <property type="entry name" value="ANKYRIN REPEAT AND PROTEIN KINASE DOMAIN-CONTAINING PROTEIN"/>
    <property type="match status" value="1"/>
</dbReference>
<dbReference type="EMBL" id="OU015567">
    <property type="protein sequence ID" value="CAG5111136.1"/>
    <property type="molecule type" value="Genomic_DNA"/>
</dbReference>
<dbReference type="SMART" id="SM00248">
    <property type="entry name" value="ANK"/>
    <property type="match status" value="10"/>
</dbReference>
<feature type="repeat" description="ANK" evidence="3">
    <location>
        <begin position="353"/>
        <end position="385"/>
    </location>
</feature>